<name>A0A2P2NYX8_RHIMU</name>
<dbReference type="EMBL" id="GGEC01067169">
    <property type="protein sequence ID" value="MBX47653.1"/>
    <property type="molecule type" value="Transcribed_RNA"/>
</dbReference>
<sequence length="43" mass="5054">MKTVQESKIIAQPLLLLKCTKGTNSMKFEVFFQQHMQQIMKIL</sequence>
<proteinExistence type="predicted"/>
<dbReference type="AlphaFoldDB" id="A0A2P2NYX8"/>
<organism evidence="1">
    <name type="scientific">Rhizophora mucronata</name>
    <name type="common">Asiatic mangrove</name>
    <dbReference type="NCBI Taxonomy" id="61149"/>
    <lineage>
        <taxon>Eukaryota</taxon>
        <taxon>Viridiplantae</taxon>
        <taxon>Streptophyta</taxon>
        <taxon>Embryophyta</taxon>
        <taxon>Tracheophyta</taxon>
        <taxon>Spermatophyta</taxon>
        <taxon>Magnoliopsida</taxon>
        <taxon>eudicotyledons</taxon>
        <taxon>Gunneridae</taxon>
        <taxon>Pentapetalae</taxon>
        <taxon>rosids</taxon>
        <taxon>fabids</taxon>
        <taxon>Malpighiales</taxon>
        <taxon>Rhizophoraceae</taxon>
        <taxon>Rhizophora</taxon>
    </lineage>
</organism>
<accession>A0A2P2NYX8</accession>
<reference evidence="1" key="1">
    <citation type="submission" date="2018-02" db="EMBL/GenBank/DDBJ databases">
        <title>Rhizophora mucronata_Transcriptome.</title>
        <authorList>
            <person name="Meera S.P."/>
            <person name="Sreeshan A."/>
            <person name="Augustine A."/>
        </authorList>
    </citation>
    <scope>NUCLEOTIDE SEQUENCE</scope>
    <source>
        <tissue evidence="1">Leaf</tissue>
    </source>
</reference>
<protein>
    <submittedName>
        <fullName evidence="1">Uncharacterized protein</fullName>
    </submittedName>
</protein>
<evidence type="ECO:0000313" key="1">
    <source>
        <dbReference type="EMBL" id="MBX47653.1"/>
    </source>
</evidence>